<proteinExistence type="predicted"/>
<evidence type="ECO:0000313" key="1">
    <source>
        <dbReference type="EMBL" id="OJZ88785.1"/>
    </source>
</evidence>
<dbReference type="VEuPathDB" id="FungiDB:ASPFODRAFT_131148"/>
<name>A0A1M3TPW0_ASPLC</name>
<dbReference type="AlphaFoldDB" id="A0A1M3TPW0"/>
<protein>
    <submittedName>
        <fullName evidence="1">Uncharacterized protein</fullName>
    </submittedName>
</protein>
<gene>
    <name evidence="1" type="ORF">ASPFODRAFT_131148</name>
</gene>
<organism evidence="1 2">
    <name type="scientific">Aspergillus luchuensis (strain CBS 106.47)</name>
    <dbReference type="NCBI Taxonomy" id="1137211"/>
    <lineage>
        <taxon>Eukaryota</taxon>
        <taxon>Fungi</taxon>
        <taxon>Dikarya</taxon>
        <taxon>Ascomycota</taxon>
        <taxon>Pezizomycotina</taxon>
        <taxon>Eurotiomycetes</taxon>
        <taxon>Eurotiomycetidae</taxon>
        <taxon>Eurotiales</taxon>
        <taxon>Aspergillaceae</taxon>
        <taxon>Aspergillus</taxon>
        <taxon>Aspergillus subgen. Circumdati</taxon>
    </lineage>
</organism>
<sequence length="65" mass="7230">MRCYLLCPIQVQKNCVIMQEVSELVARIKGNPSCPMSGPIHYRPLSAGARKQAVLQLYILTVPTT</sequence>
<reference evidence="2" key="1">
    <citation type="journal article" date="2017" name="Genome Biol.">
        <title>Comparative genomics reveals high biological diversity and specific adaptations in the industrially and medically important fungal genus Aspergillus.</title>
        <authorList>
            <person name="de Vries R.P."/>
            <person name="Riley R."/>
            <person name="Wiebenga A."/>
            <person name="Aguilar-Osorio G."/>
            <person name="Amillis S."/>
            <person name="Uchima C.A."/>
            <person name="Anderluh G."/>
            <person name="Asadollahi M."/>
            <person name="Askin M."/>
            <person name="Barry K."/>
            <person name="Battaglia E."/>
            <person name="Bayram O."/>
            <person name="Benocci T."/>
            <person name="Braus-Stromeyer S.A."/>
            <person name="Caldana C."/>
            <person name="Canovas D."/>
            <person name="Cerqueira G.C."/>
            <person name="Chen F."/>
            <person name="Chen W."/>
            <person name="Choi C."/>
            <person name="Clum A."/>
            <person name="Dos Santos R.A."/>
            <person name="Damasio A.R."/>
            <person name="Diallinas G."/>
            <person name="Emri T."/>
            <person name="Fekete E."/>
            <person name="Flipphi M."/>
            <person name="Freyberg S."/>
            <person name="Gallo A."/>
            <person name="Gournas C."/>
            <person name="Habgood R."/>
            <person name="Hainaut M."/>
            <person name="Harispe M.L."/>
            <person name="Henrissat B."/>
            <person name="Hilden K.S."/>
            <person name="Hope R."/>
            <person name="Hossain A."/>
            <person name="Karabika E."/>
            <person name="Karaffa L."/>
            <person name="Karanyi Z."/>
            <person name="Krasevec N."/>
            <person name="Kuo A."/>
            <person name="Kusch H."/>
            <person name="LaButti K."/>
            <person name="Lagendijk E.L."/>
            <person name="Lapidus A."/>
            <person name="Levasseur A."/>
            <person name="Lindquist E."/>
            <person name="Lipzen A."/>
            <person name="Logrieco A.F."/>
            <person name="MacCabe A."/>
            <person name="Maekelae M.R."/>
            <person name="Malavazi I."/>
            <person name="Melin P."/>
            <person name="Meyer V."/>
            <person name="Mielnichuk N."/>
            <person name="Miskei M."/>
            <person name="Molnar A.P."/>
            <person name="Mule G."/>
            <person name="Ngan C.Y."/>
            <person name="Orejas M."/>
            <person name="Orosz E."/>
            <person name="Ouedraogo J.P."/>
            <person name="Overkamp K.M."/>
            <person name="Park H.-S."/>
            <person name="Perrone G."/>
            <person name="Piumi F."/>
            <person name="Punt P.J."/>
            <person name="Ram A.F."/>
            <person name="Ramon A."/>
            <person name="Rauscher S."/>
            <person name="Record E."/>
            <person name="Riano-Pachon D.M."/>
            <person name="Robert V."/>
            <person name="Roehrig J."/>
            <person name="Ruller R."/>
            <person name="Salamov A."/>
            <person name="Salih N.S."/>
            <person name="Samson R.A."/>
            <person name="Sandor E."/>
            <person name="Sanguinetti M."/>
            <person name="Schuetze T."/>
            <person name="Sepcic K."/>
            <person name="Shelest E."/>
            <person name="Sherlock G."/>
            <person name="Sophianopoulou V."/>
            <person name="Squina F.M."/>
            <person name="Sun H."/>
            <person name="Susca A."/>
            <person name="Todd R.B."/>
            <person name="Tsang A."/>
            <person name="Unkles S.E."/>
            <person name="van de Wiele N."/>
            <person name="van Rossen-Uffink D."/>
            <person name="Oliveira J.V."/>
            <person name="Vesth T.C."/>
            <person name="Visser J."/>
            <person name="Yu J.-H."/>
            <person name="Zhou M."/>
            <person name="Andersen M.R."/>
            <person name="Archer D.B."/>
            <person name="Baker S.E."/>
            <person name="Benoit I."/>
            <person name="Brakhage A.A."/>
            <person name="Braus G.H."/>
            <person name="Fischer R."/>
            <person name="Frisvad J.C."/>
            <person name="Goldman G.H."/>
            <person name="Houbraken J."/>
            <person name="Oakley B."/>
            <person name="Pocsi I."/>
            <person name="Scazzocchio C."/>
            <person name="Seiboth B."/>
            <person name="vanKuyk P.A."/>
            <person name="Wortman J."/>
            <person name="Dyer P.S."/>
            <person name="Grigoriev I.V."/>
        </authorList>
    </citation>
    <scope>NUCLEOTIDE SEQUENCE [LARGE SCALE GENOMIC DNA]</scope>
    <source>
        <strain evidence="2">CBS 106.47</strain>
    </source>
</reference>
<evidence type="ECO:0000313" key="2">
    <source>
        <dbReference type="Proteomes" id="UP000184063"/>
    </source>
</evidence>
<dbReference type="EMBL" id="KV878239">
    <property type="protein sequence ID" value="OJZ88785.1"/>
    <property type="molecule type" value="Genomic_DNA"/>
</dbReference>
<accession>A0A1M3TPW0</accession>
<dbReference type="Proteomes" id="UP000184063">
    <property type="component" value="Unassembled WGS sequence"/>
</dbReference>